<protein>
    <submittedName>
        <fullName evidence="2">Cupin</fullName>
    </submittedName>
</protein>
<dbReference type="Pfam" id="PF07883">
    <property type="entry name" value="Cupin_2"/>
    <property type="match status" value="1"/>
</dbReference>
<name>A0A2S9JNH2_9SPHI</name>
<keyword evidence="3" id="KW-1185">Reference proteome</keyword>
<dbReference type="AlphaFoldDB" id="A0A2S9JNH2"/>
<dbReference type="Gene3D" id="2.60.120.10">
    <property type="entry name" value="Jelly Rolls"/>
    <property type="match status" value="1"/>
</dbReference>
<evidence type="ECO:0000313" key="2">
    <source>
        <dbReference type="EMBL" id="PRD54684.1"/>
    </source>
</evidence>
<feature type="domain" description="Cupin type-2" evidence="1">
    <location>
        <begin position="32"/>
        <end position="86"/>
    </location>
</feature>
<dbReference type="SUPFAM" id="SSF51182">
    <property type="entry name" value="RmlC-like cupins"/>
    <property type="match status" value="1"/>
</dbReference>
<dbReference type="Proteomes" id="UP000238642">
    <property type="component" value="Unassembled WGS sequence"/>
</dbReference>
<sequence>MIKIQEKQAIEKLVQSGKEFISLLDVNNLSVEIYEPHLVDKQKPHDRDEFYVIIAGSGIFELDGETTPFRQGDFLFVPAFVAHRFVEFSADFITWVFFIK</sequence>
<comment type="caution">
    <text evidence="2">The sequence shown here is derived from an EMBL/GenBank/DDBJ whole genome shotgun (WGS) entry which is preliminary data.</text>
</comment>
<gene>
    <name evidence="2" type="ORF">C5749_14725</name>
</gene>
<dbReference type="InterPro" id="IPR011051">
    <property type="entry name" value="RmlC_Cupin_sf"/>
</dbReference>
<reference evidence="2 3" key="1">
    <citation type="submission" date="2018-02" db="EMBL/GenBank/DDBJ databases">
        <title>The draft genome of Sphingobacterium gobiense H7.</title>
        <authorList>
            <person name="Li L."/>
            <person name="Liu L."/>
            <person name="Zhang X."/>
            <person name="Wang T."/>
            <person name="Liang L."/>
        </authorList>
    </citation>
    <scope>NUCLEOTIDE SEQUENCE [LARGE SCALE GENOMIC DNA]</scope>
    <source>
        <strain evidence="2 3">ACCC 05757</strain>
    </source>
</reference>
<evidence type="ECO:0000259" key="1">
    <source>
        <dbReference type="Pfam" id="PF07883"/>
    </source>
</evidence>
<dbReference type="EMBL" id="PVBS01000002">
    <property type="protein sequence ID" value="PRD54684.1"/>
    <property type="molecule type" value="Genomic_DNA"/>
</dbReference>
<dbReference type="RefSeq" id="WP_105726895.1">
    <property type="nucleotide sequence ID" value="NZ_PVBS01000002.1"/>
</dbReference>
<organism evidence="2 3">
    <name type="scientific">Sphingobacterium gobiense</name>
    <dbReference type="NCBI Taxonomy" id="1382456"/>
    <lineage>
        <taxon>Bacteria</taxon>
        <taxon>Pseudomonadati</taxon>
        <taxon>Bacteroidota</taxon>
        <taxon>Sphingobacteriia</taxon>
        <taxon>Sphingobacteriales</taxon>
        <taxon>Sphingobacteriaceae</taxon>
        <taxon>Sphingobacterium</taxon>
    </lineage>
</organism>
<accession>A0A2S9JNH2</accession>
<dbReference type="InterPro" id="IPR014710">
    <property type="entry name" value="RmlC-like_jellyroll"/>
</dbReference>
<dbReference type="OrthoDB" id="2620172at2"/>
<evidence type="ECO:0000313" key="3">
    <source>
        <dbReference type="Proteomes" id="UP000238642"/>
    </source>
</evidence>
<proteinExistence type="predicted"/>
<dbReference type="InterPro" id="IPR013096">
    <property type="entry name" value="Cupin_2"/>
</dbReference>